<name>A0A1T4NST2_9HYPH</name>
<keyword evidence="2" id="KW-1185">Reference proteome</keyword>
<protein>
    <recommendedName>
        <fullName evidence="3">FlgN protein</fullName>
    </recommendedName>
</protein>
<dbReference type="EMBL" id="FUXL01000003">
    <property type="protein sequence ID" value="SJZ82264.1"/>
    <property type="molecule type" value="Genomic_DNA"/>
</dbReference>
<evidence type="ECO:0000313" key="1">
    <source>
        <dbReference type="EMBL" id="SJZ82264.1"/>
    </source>
</evidence>
<dbReference type="AlphaFoldDB" id="A0A1T4NST2"/>
<dbReference type="OrthoDB" id="7871570at2"/>
<sequence length="117" mass="12673">METVLLQAIGRLETVLANETAALRAGVTKDLKEYNVRKNQSLLELSRMTRGMNADAVSDVVKGRLANLRSGLDANQRVLKLHVQASEEIANLIARAIESAESDGTYEAPVRGAVQAK</sequence>
<organism evidence="1 2">
    <name type="scientific">Consotaella salsifontis</name>
    <dbReference type="NCBI Taxonomy" id="1365950"/>
    <lineage>
        <taxon>Bacteria</taxon>
        <taxon>Pseudomonadati</taxon>
        <taxon>Pseudomonadota</taxon>
        <taxon>Alphaproteobacteria</taxon>
        <taxon>Hyphomicrobiales</taxon>
        <taxon>Aurantimonadaceae</taxon>
        <taxon>Consotaella</taxon>
    </lineage>
</organism>
<proteinExistence type="predicted"/>
<evidence type="ECO:0008006" key="3">
    <source>
        <dbReference type="Google" id="ProtNLM"/>
    </source>
</evidence>
<dbReference type="STRING" id="1365950.SAMN05428963_103171"/>
<accession>A0A1T4NST2</accession>
<gene>
    <name evidence="1" type="ORF">SAMN05428963_103171</name>
</gene>
<reference evidence="1 2" key="1">
    <citation type="submission" date="2017-02" db="EMBL/GenBank/DDBJ databases">
        <authorList>
            <person name="Peterson S.W."/>
        </authorList>
    </citation>
    <scope>NUCLEOTIDE SEQUENCE [LARGE SCALE GENOMIC DNA]</scope>
    <source>
        <strain evidence="1 2">USBA 369</strain>
    </source>
</reference>
<evidence type="ECO:0000313" key="2">
    <source>
        <dbReference type="Proteomes" id="UP000190135"/>
    </source>
</evidence>
<dbReference type="Proteomes" id="UP000190135">
    <property type="component" value="Unassembled WGS sequence"/>
</dbReference>
<dbReference type="RefSeq" id="WP_078707283.1">
    <property type="nucleotide sequence ID" value="NZ_FUXL01000003.1"/>
</dbReference>